<dbReference type="InterPro" id="IPR016039">
    <property type="entry name" value="Thiolase-like"/>
</dbReference>
<evidence type="ECO:0000259" key="9">
    <source>
        <dbReference type="PROSITE" id="PS52004"/>
    </source>
</evidence>
<reference evidence="10 11" key="1">
    <citation type="submission" date="2016-06" db="EMBL/GenBank/DDBJ databases">
        <authorList>
            <person name="Kjaerup R.B."/>
            <person name="Dalgaard T.S."/>
            <person name="Juul-Madsen H.R."/>
        </authorList>
    </citation>
    <scope>NUCLEOTIDE SEQUENCE [LARGE SCALE GENOMIC DNA]</scope>
    <source>
        <strain evidence="10 11">852002-51834_SCH5396731</strain>
    </source>
</reference>
<dbReference type="Proteomes" id="UP000091914">
    <property type="component" value="Unassembled WGS sequence"/>
</dbReference>
<dbReference type="FunFam" id="1.10.1200.10:FF:000007">
    <property type="entry name" value="Probable polyketide synthase pks17"/>
    <property type="match status" value="1"/>
</dbReference>
<dbReference type="SUPFAM" id="SSF55048">
    <property type="entry name" value="Probable ACP-binding domain of malonyl-CoA ACP transacylase"/>
    <property type="match status" value="1"/>
</dbReference>
<gene>
    <name evidence="10" type="ORF">A5760_16660</name>
</gene>
<dbReference type="AlphaFoldDB" id="A0A1A0VD63"/>
<name>A0A1A0VD63_9MYCO</name>
<evidence type="ECO:0000256" key="4">
    <source>
        <dbReference type="ARBA" id="ARBA00022679"/>
    </source>
</evidence>
<dbReference type="InterPro" id="IPR001227">
    <property type="entry name" value="Ac_transferase_dom_sf"/>
</dbReference>
<sequence length="1034" mass="108194">MPSTDVAIIGLACRFPAAPGPGAFWRLIRDGREATRFTGDAGEFDADFFNLSPREASAMDPRQRLALELTWELLEDAFLVPETLRGEPVSVFLGAMTDDYAALTLRDVADNLDHHTFTGISRAMIANRISYAFGLRGPSMTVDSGQSSSLVAVHLGRESVATGQSALAIAGGVHLNLADEIGMLEREFGAVSVSGHTYAFDRRADGYVRGEGGGLVLLKPLASALADGDRIRAVIRGGAVGNAGHSATAQTVPSARGEAEVIRRALADAGLRGGDIDYIEAHGTGTKVGDAIEAQALGEIFAGRADDPVRVGSVKTNIGHAGSAAGIAGLLKAVLAIGQAAIPPSLNYADPETELNHLGLQVNTTLTPWPPVDRPRRAGVSSFGMGGTNAHLIVEQFEQPPAQPETRPADSPAGADEVLPWVLSGRSEQALANQARRLSAYLADRADVSPLDIAWSLISTRTVFEHRAVVVGGDPAALATGLAALAAGESRPGLAVGRATSLGKTAFVFPGQGSQWLGMGRQLYERFDVFARAFDEAATAVDAHLRAPLREVLWGADPEMLRNTEFAQPALFVIGIALTALWQFLGVTPDVVMGHSVGEITAACVAGVLTLADASLMVAARGRLMAGLPAGGVMVAVGAAEAEVAGLLNDGVSIAAVNGPDAVVLSGEQTPVDTLADRLAREGRRVHRLAVSHAFHSPLMQPMVAEFSAAVAGIEAGEPRIALVSNVTGQLAGAGYGSPQYWAEHVGRPVRFFEGVRTAEAAGAGVFVELGPGAALTAAVDQSLSAERAVSVASMAKDRPETESLLGAAGQLFTRGLDPNWAGVFAGLNARRVELPTYGFARQRFWLGAEGAGATGAPPATASRTPDLAHRLLGLAPDDQHRVLVELVCEHAAAVSGHSGGHAIDRDRAFGDRGFDSMIGVELRNRLTSHTGLALSRTLIFDYPTPAALADHLRRQLLHYEPAESDEEKIWSALRKIPVRELRRTGLLEKLLLLAGTPETPVAEANAGADDIDALSPDALIAMALSSADEEDTE</sequence>
<dbReference type="OrthoDB" id="9778690at2"/>
<dbReference type="InterPro" id="IPR014030">
    <property type="entry name" value="Ketoacyl_synth_N"/>
</dbReference>
<dbReference type="InterPro" id="IPR020806">
    <property type="entry name" value="PKS_PP-bd"/>
</dbReference>
<dbReference type="InterPro" id="IPR016036">
    <property type="entry name" value="Malonyl_transacylase_ACP-bd"/>
</dbReference>
<dbReference type="Pfam" id="PF16197">
    <property type="entry name" value="KAsynt_C_assoc"/>
    <property type="match status" value="1"/>
</dbReference>
<accession>A0A1A0VD63</accession>
<dbReference type="InterPro" id="IPR016035">
    <property type="entry name" value="Acyl_Trfase/lysoPLipase"/>
</dbReference>
<dbReference type="SMART" id="SM01294">
    <property type="entry name" value="PKS_PP_betabranch"/>
    <property type="match status" value="1"/>
</dbReference>
<dbReference type="Gene3D" id="3.30.70.3290">
    <property type="match status" value="1"/>
</dbReference>
<evidence type="ECO:0000256" key="5">
    <source>
        <dbReference type="ARBA" id="ARBA00022832"/>
    </source>
</evidence>
<dbReference type="InterPro" id="IPR014031">
    <property type="entry name" value="Ketoacyl_synth_C"/>
</dbReference>
<evidence type="ECO:0000256" key="1">
    <source>
        <dbReference type="ARBA" id="ARBA00005189"/>
    </source>
</evidence>
<dbReference type="Gene3D" id="1.10.1200.10">
    <property type="entry name" value="ACP-like"/>
    <property type="match status" value="1"/>
</dbReference>
<dbReference type="PANTHER" id="PTHR43775">
    <property type="entry name" value="FATTY ACID SYNTHASE"/>
    <property type="match status" value="1"/>
</dbReference>
<dbReference type="Pfam" id="PF00550">
    <property type="entry name" value="PP-binding"/>
    <property type="match status" value="1"/>
</dbReference>
<dbReference type="InterPro" id="IPR032821">
    <property type="entry name" value="PKS_assoc"/>
</dbReference>
<dbReference type="InterPro" id="IPR050091">
    <property type="entry name" value="PKS_NRPS_Biosynth_Enz"/>
</dbReference>
<evidence type="ECO:0000313" key="10">
    <source>
        <dbReference type="EMBL" id="OBB81205.1"/>
    </source>
</evidence>
<dbReference type="PANTHER" id="PTHR43775:SF51">
    <property type="entry name" value="INACTIVE PHENOLPHTHIOCEROL SYNTHESIS POLYKETIDE SYNTHASE TYPE I PKS1-RELATED"/>
    <property type="match status" value="1"/>
</dbReference>
<dbReference type="EMBL" id="LZSX01000079">
    <property type="protein sequence ID" value="OBB81205.1"/>
    <property type="molecule type" value="Genomic_DNA"/>
</dbReference>
<comment type="pathway">
    <text evidence="1">Lipid metabolism.</text>
</comment>
<proteinExistence type="predicted"/>
<comment type="caution">
    <text evidence="10">The sequence shown here is derived from an EMBL/GenBank/DDBJ whole genome shotgun (WGS) entry which is preliminary data.</text>
</comment>
<evidence type="ECO:0000313" key="11">
    <source>
        <dbReference type="Proteomes" id="UP000091914"/>
    </source>
</evidence>
<evidence type="ECO:0000256" key="2">
    <source>
        <dbReference type="ARBA" id="ARBA00022450"/>
    </source>
</evidence>
<dbReference type="CDD" id="cd00833">
    <property type="entry name" value="PKS"/>
    <property type="match status" value="1"/>
</dbReference>
<protein>
    <submittedName>
        <fullName evidence="10">Polyketide synthase</fullName>
    </submittedName>
</protein>
<dbReference type="Gene3D" id="3.40.366.10">
    <property type="entry name" value="Malonyl-Coenzyme A Acyl Carrier Protein, domain 2"/>
    <property type="match status" value="1"/>
</dbReference>
<dbReference type="SUPFAM" id="SSF47336">
    <property type="entry name" value="ACP-like"/>
    <property type="match status" value="1"/>
</dbReference>
<dbReference type="RefSeq" id="WP_064883386.1">
    <property type="nucleotide sequence ID" value="NZ_LZSX01000079.1"/>
</dbReference>
<keyword evidence="2" id="KW-0596">Phosphopantetheine</keyword>
<dbReference type="GO" id="GO:0031177">
    <property type="term" value="F:phosphopantetheine binding"/>
    <property type="evidence" value="ECO:0007669"/>
    <property type="project" value="InterPro"/>
</dbReference>
<keyword evidence="6" id="KW-0443">Lipid metabolism</keyword>
<dbReference type="FunFam" id="3.40.366.10:FF:000002">
    <property type="entry name" value="Probable polyketide synthase 2"/>
    <property type="match status" value="1"/>
</dbReference>
<dbReference type="Pfam" id="PF02801">
    <property type="entry name" value="Ketoacyl-synt_C"/>
    <property type="match status" value="1"/>
</dbReference>
<organism evidence="10 11">
    <name type="scientific">Mycobacterium colombiense</name>
    <dbReference type="NCBI Taxonomy" id="339268"/>
    <lineage>
        <taxon>Bacteria</taxon>
        <taxon>Bacillati</taxon>
        <taxon>Actinomycetota</taxon>
        <taxon>Actinomycetes</taxon>
        <taxon>Mycobacteriales</taxon>
        <taxon>Mycobacteriaceae</taxon>
        <taxon>Mycobacterium</taxon>
        <taxon>Mycobacterium avium complex (MAC)</taxon>
    </lineage>
</organism>
<evidence type="ECO:0000256" key="7">
    <source>
        <dbReference type="ARBA" id="ARBA00023315"/>
    </source>
</evidence>
<dbReference type="Gene3D" id="3.40.47.10">
    <property type="match status" value="1"/>
</dbReference>
<dbReference type="InterPro" id="IPR014043">
    <property type="entry name" value="Acyl_transferase_dom"/>
</dbReference>
<dbReference type="PROSITE" id="PS52004">
    <property type="entry name" value="KS3_2"/>
    <property type="match status" value="1"/>
</dbReference>
<evidence type="ECO:0000259" key="8">
    <source>
        <dbReference type="PROSITE" id="PS50075"/>
    </source>
</evidence>
<dbReference type="SUPFAM" id="SSF53901">
    <property type="entry name" value="Thiolase-like"/>
    <property type="match status" value="1"/>
</dbReference>
<dbReference type="SMART" id="SM00823">
    <property type="entry name" value="PKS_PP"/>
    <property type="match status" value="1"/>
</dbReference>
<dbReference type="SMART" id="SM00827">
    <property type="entry name" value="PKS_AT"/>
    <property type="match status" value="1"/>
</dbReference>
<dbReference type="GO" id="GO:0006633">
    <property type="term" value="P:fatty acid biosynthetic process"/>
    <property type="evidence" value="ECO:0007669"/>
    <property type="project" value="TreeGrafter"/>
</dbReference>
<dbReference type="SUPFAM" id="SSF52151">
    <property type="entry name" value="FabD/lysophospholipase-like"/>
    <property type="match status" value="1"/>
</dbReference>
<keyword evidence="7" id="KW-0012">Acyltransferase</keyword>
<keyword evidence="3" id="KW-0597">Phosphoprotein</keyword>
<feature type="domain" description="Ketosynthase family 3 (KS3)" evidence="9">
    <location>
        <begin position="3"/>
        <end position="396"/>
    </location>
</feature>
<dbReference type="GO" id="GO:0004312">
    <property type="term" value="F:fatty acid synthase activity"/>
    <property type="evidence" value="ECO:0007669"/>
    <property type="project" value="TreeGrafter"/>
</dbReference>
<keyword evidence="4" id="KW-0808">Transferase</keyword>
<dbReference type="PROSITE" id="PS50075">
    <property type="entry name" value="CARRIER"/>
    <property type="match status" value="1"/>
</dbReference>
<evidence type="ECO:0000256" key="3">
    <source>
        <dbReference type="ARBA" id="ARBA00022553"/>
    </source>
</evidence>
<evidence type="ECO:0000256" key="6">
    <source>
        <dbReference type="ARBA" id="ARBA00023098"/>
    </source>
</evidence>
<keyword evidence="5" id="KW-0276">Fatty acid metabolism</keyword>
<dbReference type="SMART" id="SM00825">
    <property type="entry name" value="PKS_KS"/>
    <property type="match status" value="1"/>
</dbReference>
<dbReference type="Pfam" id="PF00109">
    <property type="entry name" value="ketoacyl-synt"/>
    <property type="match status" value="1"/>
</dbReference>
<feature type="domain" description="Carrier" evidence="8">
    <location>
        <begin position="882"/>
        <end position="957"/>
    </location>
</feature>
<dbReference type="InterPro" id="IPR036736">
    <property type="entry name" value="ACP-like_sf"/>
</dbReference>
<dbReference type="Pfam" id="PF00698">
    <property type="entry name" value="Acyl_transf_1"/>
    <property type="match status" value="1"/>
</dbReference>
<dbReference type="InterPro" id="IPR020841">
    <property type="entry name" value="PKS_Beta-ketoAc_synthase_dom"/>
</dbReference>
<dbReference type="InterPro" id="IPR009081">
    <property type="entry name" value="PP-bd_ACP"/>
</dbReference>